<gene>
    <name evidence="1" type="ORF">FNV43_RR15904</name>
</gene>
<sequence>MRSRVFDHFIVTRDRRRQATRCVPRISSFRERCDRSGGRQDACPVLDHFVRVIRDRDTGQDAPAFRSFCPEVIRDLHIGRGPARYAVRISIILY</sequence>
<name>A0A8K0GXP7_9ROSA</name>
<keyword evidence="2" id="KW-1185">Reference proteome</keyword>
<dbReference type="EMBL" id="VOIH02000007">
    <property type="protein sequence ID" value="KAF3441988.1"/>
    <property type="molecule type" value="Genomic_DNA"/>
</dbReference>
<dbReference type="AlphaFoldDB" id="A0A8K0GXP7"/>
<organism evidence="1 2">
    <name type="scientific">Rhamnella rubrinervis</name>
    <dbReference type="NCBI Taxonomy" id="2594499"/>
    <lineage>
        <taxon>Eukaryota</taxon>
        <taxon>Viridiplantae</taxon>
        <taxon>Streptophyta</taxon>
        <taxon>Embryophyta</taxon>
        <taxon>Tracheophyta</taxon>
        <taxon>Spermatophyta</taxon>
        <taxon>Magnoliopsida</taxon>
        <taxon>eudicotyledons</taxon>
        <taxon>Gunneridae</taxon>
        <taxon>Pentapetalae</taxon>
        <taxon>rosids</taxon>
        <taxon>fabids</taxon>
        <taxon>Rosales</taxon>
        <taxon>Rhamnaceae</taxon>
        <taxon>rhamnoid group</taxon>
        <taxon>Rhamneae</taxon>
        <taxon>Rhamnella</taxon>
    </lineage>
</organism>
<evidence type="ECO:0000313" key="1">
    <source>
        <dbReference type="EMBL" id="KAF3441988.1"/>
    </source>
</evidence>
<accession>A0A8K0GXP7</accession>
<evidence type="ECO:0000313" key="2">
    <source>
        <dbReference type="Proteomes" id="UP000796880"/>
    </source>
</evidence>
<dbReference type="Proteomes" id="UP000796880">
    <property type="component" value="Unassembled WGS sequence"/>
</dbReference>
<proteinExistence type="predicted"/>
<comment type="caution">
    <text evidence="1">The sequence shown here is derived from an EMBL/GenBank/DDBJ whole genome shotgun (WGS) entry which is preliminary data.</text>
</comment>
<protein>
    <submittedName>
        <fullName evidence="1">Uncharacterized protein</fullName>
    </submittedName>
</protein>
<reference evidence="1" key="1">
    <citation type="submission" date="2020-03" db="EMBL/GenBank/DDBJ databases">
        <title>A high-quality chromosome-level genome assembly of a woody plant with both climbing and erect habits, Rhamnella rubrinervis.</title>
        <authorList>
            <person name="Lu Z."/>
            <person name="Yang Y."/>
            <person name="Zhu X."/>
            <person name="Sun Y."/>
        </authorList>
    </citation>
    <scope>NUCLEOTIDE SEQUENCE</scope>
    <source>
        <strain evidence="1">BYM</strain>
        <tissue evidence="1">Leaf</tissue>
    </source>
</reference>